<dbReference type="EMBL" id="MN117918">
    <property type="protein sequence ID" value="QDY91921.1"/>
    <property type="molecule type" value="Genomic_DNA"/>
</dbReference>
<evidence type="ECO:0000313" key="2">
    <source>
        <dbReference type="Proteomes" id="UP001240507"/>
    </source>
</evidence>
<proteinExistence type="predicted"/>
<evidence type="ECO:0000313" key="1">
    <source>
        <dbReference type="EMBL" id="QDY91921.1"/>
    </source>
</evidence>
<sequence length="141" mass="15575">MVMKPSIILLSPAPPETTQKEFPPLYAAPAGPLTLQEALKEDHISGGDVWPHLTAALSNPRGTALRSTEEAHLGCHPVSTTHPHPSLEAKGSLAPPLPPPVCRARVRLLLHRYRRSGVRWNHRILQRDLGLVFLLLDLDYL</sequence>
<organism evidence="1 2">
    <name type="scientific">Equus caballus papillomavirus 9</name>
    <dbReference type="NCBI Taxonomy" id="2601244"/>
    <lineage>
        <taxon>Viruses</taxon>
        <taxon>Monodnaviria</taxon>
        <taxon>Shotokuvirae</taxon>
        <taxon>Cossaviricota</taxon>
        <taxon>Papovaviricetes</taxon>
        <taxon>Zurhausenvirales</taxon>
        <taxon>Papillomaviridae</taxon>
    </lineage>
</organism>
<reference evidence="1" key="1">
    <citation type="submission" date="2019-06" db="EMBL/GenBank/DDBJ databases">
        <title>Identification of A Novel Equine Papillomavirus in a Stallion in Australia.</title>
        <authorList>
            <person name="Li C.-X."/>
            <person name="Chang W.-S."/>
            <person name="Mitsakos K."/>
            <person name="Hudson B.J."/>
            <person name="Holmes E.C."/>
        </authorList>
    </citation>
    <scope>NUCLEOTIDE SEQUENCE</scope>
    <source>
        <strain evidence="1">SW</strain>
    </source>
</reference>
<dbReference type="Proteomes" id="UP001240507">
    <property type="component" value="Segment"/>
</dbReference>
<accession>A0A5B8K9B3</accession>
<protein>
    <submittedName>
        <fullName evidence="1">E4</fullName>
    </submittedName>
</protein>
<gene>
    <name evidence="1" type="primary">E4</name>
</gene>
<name>A0A5B8K9B3_9PAPI</name>